<dbReference type="GO" id="GO:0005509">
    <property type="term" value="F:calcium ion binding"/>
    <property type="evidence" value="ECO:0007669"/>
    <property type="project" value="InterPro"/>
</dbReference>
<accession>A0A5M6D459</accession>
<protein>
    <recommendedName>
        <fullName evidence="1">EF-hand domain-containing protein</fullName>
    </recommendedName>
</protein>
<evidence type="ECO:0000259" key="1">
    <source>
        <dbReference type="PROSITE" id="PS50222"/>
    </source>
</evidence>
<dbReference type="InterPro" id="IPR018247">
    <property type="entry name" value="EF_Hand_1_Ca_BS"/>
</dbReference>
<organism evidence="2 3">
    <name type="scientific">Roseiconus nitratireducens</name>
    <dbReference type="NCBI Taxonomy" id="2605748"/>
    <lineage>
        <taxon>Bacteria</taxon>
        <taxon>Pseudomonadati</taxon>
        <taxon>Planctomycetota</taxon>
        <taxon>Planctomycetia</taxon>
        <taxon>Pirellulales</taxon>
        <taxon>Pirellulaceae</taxon>
        <taxon>Roseiconus</taxon>
    </lineage>
</organism>
<dbReference type="Proteomes" id="UP000324479">
    <property type="component" value="Unassembled WGS sequence"/>
</dbReference>
<dbReference type="EMBL" id="VWOX01000008">
    <property type="protein sequence ID" value="KAA5542284.1"/>
    <property type="molecule type" value="Genomic_DNA"/>
</dbReference>
<gene>
    <name evidence="2" type="ORF">FYK55_15915</name>
</gene>
<dbReference type="PROSITE" id="PS50222">
    <property type="entry name" value="EF_HAND_2"/>
    <property type="match status" value="2"/>
</dbReference>
<proteinExistence type="predicted"/>
<dbReference type="SMART" id="SM00054">
    <property type="entry name" value="EFh"/>
    <property type="match status" value="4"/>
</dbReference>
<feature type="domain" description="EF-hand" evidence="1">
    <location>
        <begin position="49"/>
        <end position="84"/>
    </location>
</feature>
<sequence length="470" mass="51304">MLVIWTTCVSGQTSQSSVPPTDHLKFSTAGAALGIELNVSIDGVSMEAYWDRTIDSIFAFADVDHDGLLDESEIRFVPSARAIHFCLDQGFVPPVAKLKGRTEVLAGAPGRWNPAMLKRYYTTNGVGEPRIGQGELRETKALTTALLDRLNFDGDSRISRDELLDAPGSLRQLDTNDNELIEATEILPNSVYPSGAATDPLRDEATKTIERNERPALTIDRSLSSSDLSLIEWKLSVAKRLGGPSKTLSVSQRLRCDAWTVPGPLADLLQTLQDELPERVEAPPGNRISNDSTSSRDVNGRWLIEVADRDSDGRVSASEMEQWMALQRRIGRGQVLISILHGGGLFELLDSDHDGGLSVRELRNGSQMLDDAGCIAEGKLQVELIPEVVLVVASQGVPRSLAKRAHVDVAWFATSDRNGDGDVSRREFTGPSRVFQDIDLDRDGLLSLAEAVRFDALIADQRKGPGARND</sequence>
<name>A0A5M6D459_9BACT</name>
<keyword evidence="3" id="KW-1185">Reference proteome</keyword>
<dbReference type="SUPFAM" id="SSF47473">
    <property type="entry name" value="EF-hand"/>
    <property type="match status" value="2"/>
</dbReference>
<dbReference type="Pfam" id="PF13202">
    <property type="entry name" value="EF-hand_5"/>
    <property type="match status" value="5"/>
</dbReference>
<dbReference type="AlphaFoldDB" id="A0A5M6D459"/>
<reference evidence="2 3" key="1">
    <citation type="submission" date="2019-08" db="EMBL/GenBank/DDBJ databases">
        <authorList>
            <person name="Dhanesh K."/>
            <person name="Kumar G."/>
            <person name="Sasikala C."/>
            <person name="Venkata Ramana C."/>
        </authorList>
    </citation>
    <scope>NUCLEOTIDE SEQUENCE [LARGE SCALE GENOMIC DNA]</scope>
    <source>
        <strain evidence="2 3">JC645</strain>
    </source>
</reference>
<feature type="domain" description="EF-hand" evidence="1">
    <location>
        <begin position="295"/>
        <end position="330"/>
    </location>
</feature>
<dbReference type="Gene3D" id="1.10.238.10">
    <property type="entry name" value="EF-hand"/>
    <property type="match status" value="2"/>
</dbReference>
<dbReference type="PROSITE" id="PS00018">
    <property type="entry name" value="EF_HAND_1"/>
    <property type="match status" value="2"/>
</dbReference>
<evidence type="ECO:0000313" key="2">
    <source>
        <dbReference type="EMBL" id="KAA5542284.1"/>
    </source>
</evidence>
<evidence type="ECO:0000313" key="3">
    <source>
        <dbReference type="Proteomes" id="UP000324479"/>
    </source>
</evidence>
<dbReference type="InterPro" id="IPR002048">
    <property type="entry name" value="EF_hand_dom"/>
</dbReference>
<comment type="caution">
    <text evidence="2">The sequence shown here is derived from an EMBL/GenBank/DDBJ whole genome shotgun (WGS) entry which is preliminary data.</text>
</comment>
<dbReference type="InterPro" id="IPR011992">
    <property type="entry name" value="EF-hand-dom_pair"/>
</dbReference>